<gene>
    <name evidence="1" type="ORF">SBRCBS47491_003446</name>
</gene>
<reference evidence="1 2" key="1">
    <citation type="submission" date="2024-01" db="EMBL/GenBank/DDBJ databases">
        <authorList>
            <person name="Allen C."/>
            <person name="Tagirdzhanova G."/>
        </authorList>
    </citation>
    <scope>NUCLEOTIDE SEQUENCE [LARGE SCALE GENOMIC DNA]</scope>
</reference>
<name>A0ABP0BFG4_9PEZI</name>
<dbReference type="EMBL" id="CAWUHC010000023">
    <property type="protein sequence ID" value="CAK7218252.1"/>
    <property type="molecule type" value="Genomic_DNA"/>
</dbReference>
<accession>A0ABP0BFG4</accession>
<dbReference type="Proteomes" id="UP001642406">
    <property type="component" value="Unassembled WGS sequence"/>
</dbReference>
<sequence length="190" mass="20937">MSFAASLRNDAGNIVCRNLHFYIMRLGQCVLNLDGPAVQDVAAQCKRAHRTAMPPGATSMPPFPNLGCRINGSNYAMTCEVIYNTAVMESLAAYTQELGAFSDMAISAADTYRILAVIRDRVNNRVNLTGMRIVASEHIGHCNPMQGMIDFLYAAFAGDPDYEFLHQDLLIRLYAARLELGLCDENDPIL</sequence>
<organism evidence="1 2">
    <name type="scientific">Sporothrix bragantina</name>
    <dbReference type="NCBI Taxonomy" id="671064"/>
    <lineage>
        <taxon>Eukaryota</taxon>
        <taxon>Fungi</taxon>
        <taxon>Dikarya</taxon>
        <taxon>Ascomycota</taxon>
        <taxon>Pezizomycotina</taxon>
        <taxon>Sordariomycetes</taxon>
        <taxon>Sordariomycetidae</taxon>
        <taxon>Ophiostomatales</taxon>
        <taxon>Ophiostomataceae</taxon>
        <taxon>Sporothrix</taxon>
    </lineage>
</organism>
<evidence type="ECO:0000313" key="1">
    <source>
        <dbReference type="EMBL" id="CAK7218252.1"/>
    </source>
</evidence>
<keyword evidence="2" id="KW-1185">Reference proteome</keyword>
<protein>
    <submittedName>
        <fullName evidence="1">Uncharacterized protein</fullName>
    </submittedName>
</protein>
<comment type="caution">
    <text evidence="1">The sequence shown here is derived from an EMBL/GenBank/DDBJ whole genome shotgun (WGS) entry which is preliminary data.</text>
</comment>
<evidence type="ECO:0000313" key="2">
    <source>
        <dbReference type="Proteomes" id="UP001642406"/>
    </source>
</evidence>
<proteinExistence type="predicted"/>